<dbReference type="PROSITE" id="PS01293">
    <property type="entry name" value="NUDIX_COA"/>
    <property type="match status" value="1"/>
</dbReference>
<organism evidence="9 10">
    <name type="scientific">Solimonas terrae</name>
    <dbReference type="NCBI Taxonomy" id="1396819"/>
    <lineage>
        <taxon>Bacteria</taxon>
        <taxon>Pseudomonadati</taxon>
        <taxon>Pseudomonadota</taxon>
        <taxon>Gammaproteobacteria</taxon>
        <taxon>Nevskiales</taxon>
        <taxon>Nevskiaceae</taxon>
        <taxon>Solimonas</taxon>
    </lineage>
</organism>
<dbReference type="Proteomes" id="UP000472676">
    <property type="component" value="Unassembled WGS sequence"/>
</dbReference>
<evidence type="ECO:0000259" key="8">
    <source>
        <dbReference type="PROSITE" id="PS51462"/>
    </source>
</evidence>
<dbReference type="NCBIfam" id="NF007980">
    <property type="entry name" value="PRK10707.1"/>
    <property type="match status" value="1"/>
</dbReference>
<keyword evidence="7" id="KW-0464">Manganese</keyword>
<dbReference type="EMBL" id="JAAMOW010000008">
    <property type="protein sequence ID" value="NGY06126.1"/>
    <property type="molecule type" value="Genomic_DNA"/>
</dbReference>
<dbReference type="InterPro" id="IPR000086">
    <property type="entry name" value="NUDIX_hydrolase_dom"/>
</dbReference>
<feature type="domain" description="Nudix hydrolase" evidence="8">
    <location>
        <begin position="44"/>
        <end position="182"/>
    </location>
</feature>
<comment type="similarity">
    <text evidence="3">Belongs to the Nudix hydrolase family. PCD1 subfamily.</text>
</comment>
<evidence type="ECO:0000313" key="9">
    <source>
        <dbReference type="EMBL" id="NGY06126.1"/>
    </source>
</evidence>
<dbReference type="PANTHER" id="PTHR12992">
    <property type="entry name" value="NUDIX HYDROLASE"/>
    <property type="match status" value="1"/>
</dbReference>
<comment type="caution">
    <text evidence="9">The sequence shown here is derived from an EMBL/GenBank/DDBJ whole genome shotgun (WGS) entry which is preliminary data.</text>
</comment>
<comment type="cofactor">
    <cofactor evidence="1">
        <name>Mn(2+)</name>
        <dbReference type="ChEBI" id="CHEBI:29035"/>
    </cofactor>
</comment>
<accession>A0A6M2BU45</accession>
<dbReference type="CDD" id="cd03426">
    <property type="entry name" value="NUDIX_CoAse_Nudt7"/>
    <property type="match status" value="1"/>
</dbReference>
<dbReference type="Pfam" id="PF00293">
    <property type="entry name" value="NUDIX"/>
    <property type="match status" value="1"/>
</dbReference>
<dbReference type="InterPro" id="IPR045121">
    <property type="entry name" value="CoAse"/>
</dbReference>
<dbReference type="PROSITE" id="PS51462">
    <property type="entry name" value="NUDIX"/>
    <property type="match status" value="1"/>
</dbReference>
<proteinExistence type="inferred from homology"/>
<evidence type="ECO:0000313" key="10">
    <source>
        <dbReference type="Proteomes" id="UP000472676"/>
    </source>
</evidence>
<dbReference type="RefSeq" id="WP_166259041.1">
    <property type="nucleotide sequence ID" value="NZ_JAAMOW010000008.1"/>
</dbReference>
<dbReference type="SUPFAM" id="SSF55811">
    <property type="entry name" value="Nudix"/>
    <property type="match status" value="1"/>
</dbReference>
<dbReference type="PANTHER" id="PTHR12992:SF11">
    <property type="entry name" value="MITOCHONDRIAL COENZYME A DIPHOSPHATASE NUDT8"/>
    <property type="match status" value="1"/>
</dbReference>
<dbReference type="InterPro" id="IPR015797">
    <property type="entry name" value="NUDIX_hydrolase-like_dom_sf"/>
</dbReference>
<keyword evidence="10" id="KW-1185">Reference proteome</keyword>
<reference evidence="9 10" key="1">
    <citation type="journal article" date="2014" name="Int. J. Syst. Evol. Microbiol.">
        <title>Solimonas terrae sp. nov., isolated from soil.</title>
        <authorList>
            <person name="Kim S.J."/>
            <person name="Moon J.Y."/>
            <person name="Weon H.Y."/>
            <person name="Ahn J.H."/>
            <person name="Chen W.M."/>
            <person name="Kwon S.W."/>
        </authorList>
    </citation>
    <scope>NUCLEOTIDE SEQUENCE [LARGE SCALE GENOMIC DNA]</scope>
    <source>
        <strain evidence="9 10">KIS83-12</strain>
    </source>
</reference>
<keyword evidence="6" id="KW-0460">Magnesium</keyword>
<comment type="cofactor">
    <cofactor evidence="2">
        <name>Mg(2+)</name>
        <dbReference type="ChEBI" id="CHEBI:18420"/>
    </cofactor>
</comment>
<dbReference type="GO" id="GO:0030145">
    <property type="term" value="F:manganese ion binding"/>
    <property type="evidence" value="ECO:0007669"/>
    <property type="project" value="InterPro"/>
</dbReference>
<dbReference type="InterPro" id="IPR000059">
    <property type="entry name" value="NUDIX_hydrolase_NudL_CS"/>
</dbReference>
<dbReference type="Gene3D" id="3.90.79.10">
    <property type="entry name" value="Nucleoside Triphosphate Pyrophosphohydrolase"/>
    <property type="match status" value="1"/>
</dbReference>
<keyword evidence="4" id="KW-0479">Metal-binding</keyword>
<evidence type="ECO:0000256" key="4">
    <source>
        <dbReference type="ARBA" id="ARBA00022723"/>
    </source>
</evidence>
<gene>
    <name evidence="9" type="ORF">G7Y85_15230</name>
</gene>
<dbReference type="GO" id="GO:0010945">
    <property type="term" value="F:coenzyme A diphosphatase activity"/>
    <property type="evidence" value="ECO:0007669"/>
    <property type="project" value="InterPro"/>
</dbReference>
<protein>
    <submittedName>
        <fullName evidence="9">CoA pyrophosphatase</fullName>
    </submittedName>
</protein>
<dbReference type="GO" id="GO:0009132">
    <property type="term" value="P:nucleoside diphosphate metabolic process"/>
    <property type="evidence" value="ECO:0007669"/>
    <property type="project" value="InterPro"/>
</dbReference>
<name>A0A6M2BU45_9GAMM</name>
<evidence type="ECO:0000256" key="6">
    <source>
        <dbReference type="ARBA" id="ARBA00022842"/>
    </source>
</evidence>
<evidence type="ECO:0000256" key="7">
    <source>
        <dbReference type="ARBA" id="ARBA00023211"/>
    </source>
</evidence>
<sequence length="207" mass="22902">MSELERRLRAALADTHLETPRAMVSLGMPEMLGRLFDATLLANLRPSAVLLPLIRRGERLSMLLTVRSAKLRSHGGQIAFPGGARDAADVTAVDNALREAQEEVGLDPATVEIIGYLDDYPTLSRFRITPVVGIVDAEPVLAIDADEVAEVFEVPFEILASRRNFVRKILSRDGINVPFFELQWQQHRVWGATAGMLWDLAGRMESA</sequence>
<evidence type="ECO:0000256" key="2">
    <source>
        <dbReference type="ARBA" id="ARBA00001946"/>
    </source>
</evidence>
<evidence type="ECO:0000256" key="1">
    <source>
        <dbReference type="ARBA" id="ARBA00001936"/>
    </source>
</evidence>
<evidence type="ECO:0000256" key="3">
    <source>
        <dbReference type="ARBA" id="ARBA00006506"/>
    </source>
</evidence>
<dbReference type="AlphaFoldDB" id="A0A6M2BU45"/>
<keyword evidence="5" id="KW-0378">Hydrolase</keyword>
<evidence type="ECO:0000256" key="5">
    <source>
        <dbReference type="ARBA" id="ARBA00022801"/>
    </source>
</evidence>
<dbReference type="GO" id="GO:0000287">
    <property type="term" value="F:magnesium ion binding"/>
    <property type="evidence" value="ECO:0007669"/>
    <property type="project" value="InterPro"/>
</dbReference>